<name>A0A100XI01_MYCTH</name>
<keyword evidence="2" id="KW-0560">Oxidoreductase</keyword>
<accession>A0A100XI01</accession>
<dbReference type="PANTHER" id="PTHR41534">
    <property type="entry name" value="BLR3401 PROTEIN"/>
    <property type="match status" value="1"/>
</dbReference>
<dbReference type="SUPFAM" id="SSF54427">
    <property type="entry name" value="NTF2-like"/>
    <property type="match status" value="1"/>
</dbReference>
<dbReference type="InterPro" id="IPR032710">
    <property type="entry name" value="NTF2-like_dom_sf"/>
</dbReference>
<evidence type="ECO:0000313" key="4">
    <source>
        <dbReference type="Proteomes" id="UP000069654"/>
    </source>
</evidence>
<evidence type="ECO:0000313" key="3">
    <source>
        <dbReference type="EMBL" id="GAT17014.1"/>
    </source>
</evidence>
<dbReference type="InterPro" id="IPR000391">
    <property type="entry name" value="Rng_hydr_dOase-bsu"/>
</dbReference>
<dbReference type="GO" id="GO:0019380">
    <property type="term" value="P:3-phenylpropionate catabolic process"/>
    <property type="evidence" value="ECO:0007669"/>
    <property type="project" value="TreeGrafter"/>
</dbReference>
<evidence type="ECO:0000256" key="2">
    <source>
        <dbReference type="ARBA" id="ARBA00023002"/>
    </source>
</evidence>
<comment type="caution">
    <text evidence="3">The sequence shown here is derived from an EMBL/GenBank/DDBJ whole genome shotgun (WGS) entry which is preliminary data.</text>
</comment>
<dbReference type="AlphaFoldDB" id="A0A100XI01"/>
<dbReference type="Gene3D" id="3.10.450.50">
    <property type="match status" value="1"/>
</dbReference>
<dbReference type="GO" id="GO:0051213">
    <property type="term" value="F:dioxygenase activity"/>
    <property type="evidence" value="ECO:0007669"/>
    <property type="project" value="UniProtKB-KW"/>
</dbReference>
<keyword evidence="3" id="KW-0223">Dioxygenase</keyword>
<comment type="similarity">
    <text evidence="1">Belongs to the bacterial ring-hydroxylating dioxygenase beta subunit family.</text>
</comment>
<proteinExistence type="inferred from homology"/>
<evidence type="ECO:0000256" key="1">
    <source>
        <dbReference type="ARBA" id="ARBA00009570"/>
    </source>
</evidence>
<organism evidence="3 4">
    <name type="scientific">Mycolicibacterium thermoresistibile</name>
    <name type="common">Mycobacterium thermoresistibile</name>
    <dbReference type="NCBI Taxonomy" id="1797"/>
    <lineage>
        <taxon>Bacteria</taxon>
        <taxon>Bacillati</taxon>
        <taxon>Actinomycetota</taxon>
        <taxon>Actinomycetes</taxon>
        <taxon>Mycobacteriales</taxon>
        <taxon>Mycobacteriaceae</taxon>
        <taxon>Mycolicibacterium</taxon>
    </lineage>
</organism>
<dbReference type="STRING" id="1797.RMCT_3983"/>
<dbReference type="Proteomes" id="UP000069654">
    <property type="component" value="Unassembled WGS sequence"/>
</dbReference>
<dbReference type="PANTHER" id="PTHR41534:SF2">
    <property type="entry name" value="3-PHENYLPROPIONATE_CINNAMIC ACID DIOXYGENASE SUBUNIT BETA"/>
    <property type="match status" value="1"/>
</dbReference>
<sequence length="167" mass="19421">MAPVPDWVDRFEVEQFLFREARYADESEYDAWEALWTDDALYWVPVDGADSDPRRQMSVIYDNRSRISTRLNHARTGRRYAASPPSNLRRLISNIEYVCGRANPDGGLDVEVEANVLIFESRIRENRLWGGRVTYRIRKTPDGLRLAYKKVVLVDNDKPLPTLSFLI</sequence>
<reference evidence="4" key="2">
    <citation type="submission" date="2016-02" db="EMBL/GenBank/DDBJ databases">
        <title>Draft genome sequence of five rapidly growing Mycobacterium species.</title>
        <authorList>
            <person name="Katahira K."/>
            <person name="Gotou Y."/>
            <person name="Iida K."/>
            <person name="Ogura Y."/>
            <person name="Hayashi T."/>
        </authorList>
    </citation>
    <scope>NUCLEOTIDE SEQUENCE [LARGE SCALE GENOMIC DNA]</scope>
    <source>
        <strain evidence="4">JCM6362</strain>
    </source>
</reference>
<protein>
    <submittedName>
        <fullName evidence="3">Beta subunit of hydroxylase component of benzoate 1,2-dioxygenase</fullName>
    </submittedName>
</protein>
<dbReference type="EMBL" id="BCTB01000050">
    <property type="protein sequence ID" value="GAT17014.1"/>
    <property type="molecule type" value="Genomic_DNA"/>
</dbReference>
<dbReference type="Pfam" id="PF00866">
    <property type="entry name" value="Ring_hydroxyl_B"/>
    <property type="match status" value="1"/>
</dbReference>
<reference evidence="3 4" key="1">
    <citation type="journal article" date="2016" name="Genome Announc.">
        <title>Draft Genome Sequences of Five Rapidly Growing Mycobacterium Species, M. thermoresistibile, M. fortuitum subsp. acetamidolyticum, M. canariasense, M. brisbanense, and M. novocastrense.</title>
        <authorList>
            <person name="Katahira K."/>
            <person name="Ogura Y."/>
            <person name="Gotoh Y."/>
            <person name="Hayashi T."/>
        </authorList>
    </citation>
    <scope>NUCLEOTIDE SEQUENCE [LARGE SCALE GENOMIC DNA]</scope>
    <source>
        <strain evidence="3 4">JCM6362</strain>
    </source>
</reference>
<dbReference type="OMA" id="MMINTQE"/>
<gene>
    <name evidence="3" type="ORF">RMCT_3983</name>
</gene>